<keyword evidence="3" id="KW-1185">Reference proteome</keyword>
<dbReference type="SUPFAM" id="SSF51556">
    <property type="entry name" value="Metallo-dependent hydrolases"/>
    <property type="match status" value="1"/>
</dbReference>
<dbReference type="OrthoDB" id="194468at2759"/>
<keyword evidence="1" id="KW-0378">Hydrolase</keyword>
<dbReference type="Proteomes" id="UP000663193">
    <property type="component" value="Chromosome 11"/>
</dbReference>
<dbReference type="InterPro" id="IPR050287">
    <property type="entry name" value="MTA/SAH_deaminase"/>
</dbReference>
<evidence type="ECO:0000256" key="1">
    <source>
        <dbReference type="ARBA" id="ARBA00022801"/>
    </source>
</evidence>
<dbReference type="EMBL" id="CP069033">
    <property type="protein sequence ID" value="QRD00472.1"/>
    <property type="molecule type" value="Genomic_DNA"/>
</dbReference>
<sequence length="226" mass="25040">MANPKCILIKHATILSMDQAIGNVSNCDNLIKEDTIAAVGLKLSIPEDGDCKTIDCRDSIIPLGFVDGHHHMWQQFLLSIATDLSLLDYLINMRTRYGSLSTAEDVYIAQYADGLSLLSNGITTVLDHCHIFNTPSLADAAIRGLKDSGIRGTFCYGFYPNPPMPEHPSGELFEDFTQELRQRDAARVLRKHFPDNNTKTLLLTFGIAPNELGSTAMEDIKEELKI</sequence>
<dbReference type="Gene3D" id="3.20.20.140">
    <property type="entry name" value="Metal-dependent hydrolases"/>
    <property type="match status" value="1"/>
</dbReference>
<evidence type="ECO:0000313" key="2">
    <source>
        <dbReference type="EMBL" id="QRD00472.1"/>
    </source>
</evidence>
<organism evidence="2 3">
    <name type="scientific">Phaeosphaeria nodorum (strain SN15 / ATCC MYA-4574 / FGSC 10173)</name>
    <name type="common">Glume blotch fungus</name>
    <name type="synonym">Parastagonospora nodorum</name>
    <dbReference type="NCBI Taxonomy" id="321614"/>
    <lineage>
        <taxon>Eukaryota</taxon>
        <taxon>Fungi</taxon>
        <taxon>Dikarya</taxon>
        <taxon>Ascomycota</taxon>
        <taxon>Pezizomycotina</taxon>
        <taxon>Dothideomycetes</taxon>
        <taxon>Pleosporomycetidae</taxon>
        <taxon>Pleosporales</taxon>
        <taxon>Pleosporineae</taxon>
        <taxon>Phaeosphaeriaceae</taxon>
        <taxon>Parastagonospora</taxon>
    </lineage>
</organism>
<dbReference type="InterPro" id="IPR011059">
    <property type="entry name" value="Metal-dep_hydrolase_composite"/>
</dbReference>
<dbReference type="VEuPathDB" id="FungiDB:JI435_306370"/>
<gene>
    <name evidence="2" type="ORF">JI435_306370</name>
</gene>
<reference evidence="3" key="1">
    <citation type="journal article" date="2021" name="BMC Genomics">
        <title>Chromosome-level genome assembly and manually-curated proteome of model necrotroph Parastagonospora nodorum Sn15 reveals a genome-wide trove of candidate effector homologs, and redundancy of virulence-related functions within an accessory chromosome.</title>
        <authorList>
            <person name="Bertazzoni S."/>
            <person name="Jones D.A.B."/>
            <person name="Phan H.T."/>
            <person name="Tan K.-C."/>
            <person name="Hane J.K."/>
        </authorList>
    </citation>
    <scope>NUCLEOTIDE SEQUENCE [LARGE SCALE GENOMIC DNA]</scope>
    <source>
        <strain evidence="3">SN15 / ATCC MYA-4574 / FGSC 10173)</strain>
    </source>
</reference>
<dbReference type="AlphaFoldDB" id="A0A7U2I5D5"/>
<dbReference type="PANTHER" id="PTHR43794:SF11">
    <property type="entry name" value="AMIDOHYDROLASE-RELATED DOMAIN-CONTAINING PROTEIN"/>
    <property type="match status" value="1"/>
</dbReference>
<dbReference type="Gene3D" id="2.30.40.10">
    <property type="entry name" value="Urease, subunit C, domain 1"/>
    <property type="match status" value="1"/>
</dbReference>
<dbReference type="PANTHER" id="PTHR43794">
    <property type="entry name" value="AMINOHYDROLASE SSNA-RELATED"/>
    <property type="match status" value="1"/>
</dbReference>
<evidence type="ECO:0000313" key="3">
    <source>
        <dbReference type="Proteomes" id="UP000663193"/>
    </source>
</evidence>
<evidence type="ECO:0008006" key="4">
    <source>
        <dbReference type="Google" id="ProtNLM"/>
    </source>
</evidence>
<dbReference type="GO" id="GO:0016810">
    <property type="term" value="F:hydrolase activity, acting on carbon-nitrogen (but not peptide) bonds"/>
    <property type="evidence" value="ECO:0007669"/>
    <property type="project" value="InterPro"/>
</dbReference>
<protein>
    <recommendedName>
        <fullName evidence="4">Amidohydrolase-related domain-containing protein</fullName>
    </recommendedName>
</protein>
<proteinExistence type="predicted"/>
<accession>A0A7U2I5D5</accession>
<dbReference type="InterPro" id="IPR032466">
    <property type="entry name" value="Metal_Hydrolase"/>
</dbReference>
<dbReference type="SUPFAM" id="SSF51338">
    <property type="entry name" value="Composite domain of metallo-dependent hydrolases"/>
    <property type="match status" value="1"/>
</dbReference>
<name>A0A7U2I5D5_PHANO</name>